<dbReference type="RefSeq" id="WP_116693641.1">
    <property type="nucleotide sequence ID" value="NZ_QEHR01000003.1"/>
</dbReference>
<accession>A0A2U0I3C3</accession>
<dbReference type="Proteomes" id="UP000245962">
    <property type="component" value="Unassembled WGS sequence"/>
</dbReference>
<dbReference type="EMBL" id="QEHR01000003">
    <property type="protein sequence ID" value="PVW15617.1"/>
    <property type="molecule type" value="Genomic_DNA"/>
</dbReference>
<comment type="caution">
    <text evidence="4">The sequence shown here is derived from an EMBL/GenBank/DDBJ whole genome shotgun (WGS) entry which is preliminary data.</text>
</comment>
<feature type="chain" id="PRO_5015433928" description="Secretion system C-terminal sorting domain-containing protein" evidence="2">
    <location>
        <begin position="23"/>
        <end position="957"/>
    </location>
</feature>
<organism evidence="4 5">
    <name type="scientific">Marixanthomonas spongiae</name>
    <dbReference type="NCBI Taxonomy" id="2174845"/>
    <lineage>
        <taxon>Bacteria</taxon>
        <taxon>Pseudomonadati</taxon>
        <taxon>Bacteroidota</taxon>
        <taxon>Flavobacteriia</taxon>
        <taxon>Flavobacteriales</taxon>
        <taxon>Flavobacteriaceae</taxon>
        <taxon>Marixanthomonas</taxon>
    </lineage>
</organism>
<dbReference type="Gene3D" id="2.60.120.380">
    <property type="match status" value="2"/>
</dbReference>
<dbReference type="InterPro" id="IPR052918">
    <property type="entry name" value="Motility_Chemotaxis_Reg"/>
</dbReference>
<protein>
    <recommendedName>
        <fullName evidence="3">Secretion system C-terminal sorting domain-containing protein</fullName>
    </recommendedName>
</protein>
<gene>
    <name evidence="4" type="ORF">DDV96_04935</name>
</gene>
<dbReference type="SUPFAM" id="SSF63829">
    <property type="entry name" value="Calcium-dependent phosphotriesterase"/>
    <property type="match status" value="1"/>
</dbReference>
<dbReference type="AlphaFoldDB" id="A0A2U0I3C3"/>
<keyword evidence="5" id="KW-1185">Reference proteome</keyword>
<sequence>MKTITKTVLLVQLLLFGSTVMAQEYFGTTTFGDASIENSFHSAVDSNGTIYTPGLYSGSITVGSETITWAGGNADGFLAIHDSDGNPTGVLGFGGGFDDVVIDVAIDADDNIYLTGYFQGANPNNPFDADPGPDVFPLSVRSFLNSRDLFVIKLDSNQEFVWAKQVSNPFGAASEDAQTINVDSQGNVYIGGSFLVADFDPDPNVDNIIFSADSSTSDGFLLKLDTDGNFVWVKTYDGAGGIVEIESMQFDANEDIFLTGRFANQVDLDTGADVDNYTTNGGDDIFITKVDIDGNYIWGQVFGGAGLDAVNNIEILQSGIYISGMFSGTVDLDPTAGENSVTSNGDWDAFFSKFDTDGNYDYSYTTGGETNDNLENIYDIAEGPTGNLFVSGSFVGTSDFDNDTGEATTTSNGNADNFLVELSTAGVYRNHWTVGGLAPENNPQILFNNNDEVVSIGVFQDSVDFNPFSGEDIQTSTGNRDIYVSRYSTINTGNDSCENAVAVSCGDVVNGETISDSDSGGNAAPDEFYSYTGNGSLEEVTLSLCNNTDFNSVIRVFEDCTLTNEIAMNDDSCGEQSEVSFISDGTSTYFIMVEGFESEAGNFNLEVSCEELPENDICSGALPISCGETLSGSTADATIDTNAPVCATDITAPGVWYTFTDDSGLVTDYTVSLCDSDYDTKVTVYTGDCGALVCETDNDDSCGLQSEATFQGDGNTTYYIFVHGFGSNTGNFNLTVDCVPVPPANDMIANSIDVDEVGFPYTDVAVPMPAATTEAGNPTGCNIDGANGVWYNFVSNGDGEATASIVDPAGTSVVTFFEAPNENATETDLTLVNQGTNQCLPGTSTTITTTAGQAYYVFVVNTEGTTDITIDGTNLGTNENTLKGFTFYPNPTTGVVNLNATETIERATIYSLLGQKVIDETIGTSKSELSVSSLSAGTYILKVVVDGQVGTYKIIKQ</sequence>
<evidence type="ECO:0000313" key="4">
    <source>
        <dbReference type="EMBL" id="PVW15617.1"/>
    </source>
</evidence>
<evidence type="ECO:0000256" key="2">
    <source>
        <dbReference type="SAM" id="SignalP"/>
    </source>
</evidence>
<dbReference type="PANTHER" id="PTHR35580:SF1">
    <property type="entry name" value="PHYTASE-LIKE DOMAIN-CONTAINING PROTEIN"/>
    <property type="match status" value="1"/>
</dbReference>
<feature type="domain" description="Secretion system C-terminal sorting" evidence="3">
    <location>
        <begin position="888"/>
        <end position="955"/>
    </location>
</feature>
<evidence type="ECO:0000259" key="3">
    <source>
        <dbReference type="Pfam" id="PF18962"/>
    </source>
</evidence>
<keyword evidence="1 2" id="KW-0732">Signal</keyword>
<dbReference type="OrthoDB" id="951108at2"/>
<dbReference type="PANTHER" id="PTHR35580">
    <property type="entry name" value="CELL SURFACE GLYCOPROTEIN (S-LAYER PROTEIN)-LIKE PROTEIN"/>
    <property type="match status" value="1"/>
</dbReference>
<dbReference type="Pfam" id="PF18962">
    <property type="entry name" value="Por_Secre_tail"/>
    <property type="match status" value="1"/>
</dbReference>
<reference evidence="4 5" key="1">
    <citation type="submission" date="2018-04" db="EMBL/GenBank/DDBJ databases">
        <title>Marixanthomonas spongiae HN-E44 sp. nov., isolated from a marine sponge.</title>
        <authorList>
            <person name="Luo L."/>
            <person name="Zhuang L."/>
        </authorList>
    </citation>
    <scope>NUCLEOTIDE SEQUENCE [LARGE SCALE GENOMIC DNA]</scope>
    <source>
        <strain evidence="4 5">HN-E44</strain>
    </source>
</reference>
<evidence type="ECO:0000256" key="1">
    <source>
        <dbReference type="ARBA" id="ARBA00022729"/>
    </source>
</evidence>
<name>A0A2U0I3C3_9FLAO</name>
<dbReference type="NCBIfam" id="TIGR04183">
    <property type="entry name" value="Por_Secre_tail"/>
    <property type="match status" value="1"/>
</dbReference>
<feature type="signal peptide" evidence="2">
    <location>
        <begin position="1"/>
        <end position="22"/>
    </location>
</feature>
<evidence type="ECO:0000313" key="5">
    <source>
        <dbReference type="Proteomes" id="UP000245962"/>
    </source>
</evidence>
<proteinExistence type="predicted"/>
<dbReference type="InterPro" id="IPR026444">
    <property type="entry name" value="Secre_tail"/>
</dbReference>